<dbReference type="Proteomes" id="UP000202419">
    <property type="component" value="Segment"/>
</dbReference>
<evidence type="ECO:0000256" key="1">
    <source>
        <dbReference type="ARBA" id="ARBA00006594"/>
    </source>
</evidence>
<dbReference type="PRINTS" id="PR00507">
    <property type="entry name" value="N12N6MTFRASE"/>
</dbReference>
<dbReference type="RefSeq" id="YP_001497763.1">
    <property type="nucleotide sequence ID" value="NC_009898.1"/>
</dbReference>
<dbReference type="InterPro" id="IPR050953">
    <property type="entry name" value="N4_N6_ade-DNA_methylase"/>
</dbReference>
<dbReference type="GO" id="GO:0032259">
    <property type="term" value="P:methylation"/>
    <property type="evidence" value="ECO:0007669"/>
    <property type="project" value="UniProtKB-KW"/>
</dbReference>
<keyword evidence="3" id="KW-0489">Methyltransferase</keyword>
<evidence type="ECO:0000256" key="2">
    <source>
        <dbReference type="ARBA" id="ARBA00011900"/>
    </source>
</evidence>
<gene>
    <name evidence="8" type="primary">B567L</name>
    <name evidence="8" type="ORF">NY2A_B567L</name>
</gene>
<evidence type="ECO:0000256" key="5">
    <source>
        <dbReference type="ARBA" id="ARBA00022691"/>
    </source>
</evidence>
<evidence type="ECO:0000256" key="6">
    <source>
        <dbReference type="ARBA" id="ARBA00047942"/>
    </source>
</evidence>
<evidence type="ECO:0000313" key="9">
    <source>
        <dbReference type="Proteomes" id="UP000202419"/>
    </source>
</evidence>
<feature type="domain" description="Type II methyltransferase M.TaqI-like" evidence="7">
    <location>
        <begin position="79"/>
        <end position="176"/>
    </location>
</feature>
<proteinExistence type="inferred from homology"/>
<dbReference type="CDD" id="cd02440">
    <property type="entry name" value="AdoMet_MTases"/>
    <property type="match status" value="1"/>
</dbReference>
<dbReference type="SUPFAM" id="SSF53335">
    <property type="entry name" value="S-adenosyl-L-methionine-dependent methyltransferases"/>
    <property type="match status" value="1"/>
</dbReference>
<sequence>MDFLESSLAIQKKLGMKHRSKMGIFFTPKPLRDIVFHHIHINPQSVLEPSCGSGEFLIDCETRFPDANITGVELDETLARVSKENTSRSVIHTQDFLTFDEGKFDLIIGNPPFVQMKAVNNQASTGRSNLYIEILFKCMTRHLNDNGVLAMILPSTIMNGHFSRPTRELILSKKILHFETIREHTFKDTKAGVSILVVQNTSGDNLNYNFEGIITENARELTAMTSGLRRLKDLNIFVKYGMMTKTLQNWFSRNPKHIPFVLKKDLCDKEICFDKDRLFIDKQIKTHNGRCILLLRSDNVVMGSEYKLKFSMFESKSFLFDICLVAIFGHNIDKIYASLCDDRTSYYLRKICGSGRLTKDIIMNLPIFNDF</sequence>
<dbReference type="InterPro" id="IPR029063">
    <property type="entry name" value="SAM-dependent_MTases_sf"/>
</dbReference>
<dbReference type="InterPro" id="IPR002052">
    <property type="entry name" value="DNA_methylase_N6_adenine_CS"/>
</dbReference>
<accession>A7IX92</accession>
<keyword evidence="5" id="KW-0949">S-adenosyl-L-methionine</keyword>
<dbReference type="GO" id="GO:0009007">
    <property type="term" value="F:site-specific DNA-methyltransferase (adenine-specific) activity"/>
    <property type="evidence" value="ECO:0007669"/>
    <property type="project" value="UniProtKB-EC"/>
</dbReference>
<keyword evidence="4" id="KW-0808">Transferase</keyword>
<reference evidence="8 9" key="1">
    <citation type="journal article" date="2007" name="Virology">
        <title>Sequence and annotation of the 369-kb NY-2A and the 345-kb AR158 viruses that infect Chlorella NC64A.</title>
        <authorList>
            <person name="Fitzgerald L.A."/>
            <person name="Graves M.V."/>
            <person name="Li X."/>
            <person name="Feldblyum T."/>
            <person name="Nierman W.C."/>
            <person name="Van Etten J.L."/>
        </authorList>
    </citation>
    <scope>NUCLEOTIDE SEQUENCE [LARGE SCALE GENOMIC DNA]</scope>
    <source>
        <strain evidence="8 9">NY-2A</strain>
    </source>
</reference>
<organism evidence="8 9">
    <name type="scientific">Paramecium bursaria Chlorella virus NY2A</name>
    <name type="common">PBCV-NY2A</name>
    <dbReference type="NCBI Taxonomy" id="46021"/>
    <lineage>
        <taxon>Viruses</taxon>
        <taxon>Varidnaviria</taxon>
        <taxon>Bamfordvirae</taxon>
        <taxon>Nucleocytoviricota</taxon>
        <taxon>Megaviricetes</taxon>
        <taxon>Algavirales</taxon>
        <taxon>Phycodnaviridae</taxon>
        <taxon>Chlorovirus</taxon>
        <taxon>Chlorovirus americanus</taxon>
    </lineage>
</organism>
<organismHost>
    <name type="scientific">Chlorella</name>
    <dbReference type="NCBI Taxonomy" id="3071"/>
</organismHost>
<comment type="catalytic activity">
    <reaction evidence="6">
        <text>a 2'-deoxyadenosine in DNA + S-adenosyl-L-methionine = an N(6)-methyl-2'-deoxyadenosine in DNA + S-adenosyl-L-homocysteine + H(+)</text>
        <dbReference type="Rhea" id="RHEA:15197"/>
        <dbReference type="Rhea" id="RHEA-COMP:12418"/>
        <dbReference type="Rhea" id="RHEA-COMP:12419"/>
        <dbReference type="ChEBI" id="CHEBI:15378"/>
        <dbReference type="ChEBI" id="CHEBI:57856"/>
        <dbReference type="ChEBI" id="CHEBI:59789"/>
        <dbReference type="ChEBI" id="CHEBI:90615"/>
        <dbReference type="ChEBI" id="CHEBI:90616"/>
        <dbReference type="EC" id="2.1.1.72"/>
    </reaction>
</comment>
<dbReference type="PANTHER" id="PTHR33841:SF5">
    <property type="entry name" value="DNA METHYLASE (MODIFICATION METHYLASE) (METHYLTRANSFERASE)-RELATED"/>
    <property type="match status" value="1"/>
</dbReference>
<name>A7IX92_PBCVN</name>
<evidence type="ECO:0000256" key="4">
    <source>
        <dbReference type="ARBA" id="ARBA00022679"/>
    </source>
</evidence>
<dbReference type="OrthoDB" id="9123at10239"/>
<dbReference type="Pfam" id="PF07669">
    <property type="entry name" value="Eco57I"/>
    <property type="match status" value="1"/>
</dbReference>
<keyword evidence="9" id="KW-1185">Reference proteome</keyword>
<dbReference type="EC" id="2.1.1.72" evidence="2"/>
<dbReference type="GO" id="GO:0003676">
    <property type="term" value="F:nucleic acid binding"/>
    <property type="evidence" value="ECO:0007669"/>
    <property type="project" value="InterPro"/>
</dbReference>
<evidence type="ECO:0000259" key="7">
    <source>
        <dbReference type="Pfam" id="PF07669"/>
    </source>
</evidence>
<evidence type="ECO:0000313" key="8">
    <source>
        <dbReference type="EMBL" id="ABT14966.1"/>
    </source>
</evidence>
<dbReference type="EMBL" id="DQ491002">
    <property type="protein sequence ID" value="ABT14966.1"/>
    <property type="molecule type" value="Genomic_DNA"/>
</dbReference>
<dbReference type="Gene3D" id="3.40.50.150">
    <property type="entry name" value="Vaccinia Virus protein VP39"/>
    <property type="match status" value="1"/>
</dbReference>
<dbReference type="PROSITE" id="PS00092">
    <property type="entry name" value="N6_MTASE"/>
    <property type="match status" value="1"/>
</dbReference>
<dbReference type="PANTHER" id="PTHR33841">
    <property type="entry name" value="DNA METHYLTRANSFERASE YEEA-RELATED"/>
    <property type="match status" value="1"/>
</dbReference>
<dbReference type="GeneID" id="5659251"/>
<dbReference type="KEGG" id="vg:5659251"/>
<protein>
    <recommendedName>
        <fullName evidence="2">site-specific DNA-methyltransferase (adenine-specific)</fullName>
        <ecNumber evidence="2">2.1.1.72</ecNumber>
    </recommendedName>
</protein>
<evidence type="ECO:0000256" key="3">
    <source>
        <dbReference type="ARBA" id="ARBA00022603"/>
    </source>
</evidence>
<dbReference type="InterPro" id="IPR011639">
    <property type="entry name" value="MethylTrfase_TaqI-like_dom"/>
</dbReference>
<dbReference type="REBASE" id="3112">
    <property type="entry name" value="M.CviQVP"/>
</dbReference>
<dbReference type="GO" id="GO:0006304">
    <property type="term" value="P:DNA modification"/>
    <property type="evidence" value="ECO:0007669"/>
    <property type="project" value="InterPro"/>
</dbReference>
<comment type="similarity">
    <text evidence="1">Belongs to the N(4)/N(6)-methyltransferase family.</text>
</comment>